<organism evidence="3 4">
    <name type="scientific">Aphanomyces stellatus</name>
    <dbReference type="NCBI Taxonomy" id="120398"/>
    <lineage>
        <taxon>Eukaryota</taxon>
        <taxon>Sar</taxon>
        <taxon>Stramenopiles</taxon>
        <taxon>Oomycota</taxon>
        <taxon>Saprolegniomycetes</taxon>
        <taxon>Saprolegniales</taxon>
        <taxon>Verrucalvaceae</taxon>
        <taxon>Aphanomyces</taxon>
    </lineage>
</organism>
<evidence type="ECO:0000313" key="3">
    <source>
        <dbReference type="EMBL" id="VFT95484.1"/>
    </source>
</evidence>
<sequence length="190" mass="21166">MAMEPTACDFDEEDSADELPPWLVGVRMDEFSVDESVVRCAGILEDGSRCTRTYAAQKHMPPISYCFKHRCQMHTSTHGYAPLAQSDLQQNPKQRRATAKGHASRCSLHWTYQSMCALFSLFLAIGLLFMSIMLRIPHLGLASGFFFCVPMVLLAHCMCRMMLAVFLPTPAASEDDVASMPHHHAPVQSA</sequence>
<protein>
    <submittedName>
        <fullName evidence="3">Aste57867_18750 protein</fullName>
    </submittedName>
</protein>
<gene>
    <name evidence="3" type="primary">Aste57867_18750</name>
    <name evidence="2" type="ORF">As57867_018686</name>
    <name evidence="3" type="ORF">ASTE57867_18750</name>
</gene>
<dbReference type="AlphaFoldDB" id="A0A485LB53"/>
<keyword evidence="1" id="KW-0812">Transmembrane</keyword>
<feature type="transmembrane region" description="Helical" evidence="1">
    <location>
        <begin position="115"/>
        <end position="134"/>
    </location>
</feature>
<reference evidence="2" key="2">
    <citation type="submission" date="2019-06" db="EMBL/GenBank/DDBJ databases">
        <title>Genomics analysis of Aphanomyces spp. identifies a new class of oomycete effector associated with host adaptation.</title>
        <authorList>
            <person name="Gaulin E."/>
        </authorList>
    </citation>
    <scope>NUCLEOTIDE SEQUENCE</scope>
    <source>
        <strain evidence="2">CBS 578.67</strain>
    </source>
</reference>
<feature type="transmembrane region" description="Helical" evidence="1">
    <location>
        <begin position="140"/>
        <end position="159"/>
    </location>
</feature>
<proteinExistence type="predicted"/>
<evidence type="ECO:0000313" key="2">
    <source>
        <dbReference type="EMBL" id="KAF0689838.1"/>
    </source>
</evidence>
<reference evidence="3 4" key="1">
    <citation type="submission" date="2019-03" db="EMBL/GenBank/DDBJ databases">
        <authorList>
            <person name="Gaulin E."/>
            <person name="Dumas B."/>
        </authorList>
    </citation>
    <scope>NUCLEOTIDE SEQUENCE [LARGE SCALE GENOMIC DNA]</scope>
    <source>
        <strain evidence="3">CBS 568.67</strain>
    </source>
</reference>
<keyword evidence="4" id="KW-1185">Reference proteome</keyword>
<name>A0A485LB53_9STRA</name>
<dbReference type="OrthoDB" id="69233at2759"/>
<dbReference type="EMBL" id="CAADRA010006430">
    <property type="protein sequence ID" value="VFT95484.1"/>
    <property type="molecule type" value="Genomic_DNA"/>
</dbReference>
<keyword evidence="1" id="KW-1133">Transmembrane helix</keyword>
<dbReference type="Proteomes" id="UP000332933">
    <property type="component" value="Unassembled WGS sequence"/>
</dbReference>
<evidence type="ECO:0000313" key="4">
    <source>
        <dbReference type="Proteomes" id="UP000332933"/>
    </source>
</evidence>
<dbReference type="EMBL" id="VJMH01006409">
    <property type="protein sequence ID" value="KAF0689838.1"/>
    <property type="molecule type" value="Genomic_DNA"/>
</dbReference>
<keyword evidence="1" id="KW-0472">Membrane</keyword>
<evidence type="ECO:0000256" key="1">
    <source>
        <dbReference type="SAM" id="Phobius"/>
    </source>
</evidence>
<accession>A0A485LB53</accession>